<dbReference type="Proteomes" id="UP000070412">
    <property type="component" value="Unassembled WGS sequence"/>
</dbReference>
<evidence type="ECO:0000256" key="2">
    <source>
        <dbReference type="SAM" id="MobiDB-lite"/>
    </source>
</evidence>
<feature type="region of interest" description="Disordered" evidence="2">
    <location>
        <begin position="940"/>
        <end position="996"/>
    </location>
</feature>
<feature type="compositionally biased region" description="Basic and acidic residues" evidence="2">
    <location>
        <begin position="112"/>
        <end position="130"/>
    </location>
</feature>
<feature type="region of interest" description="Disordered" evidence="2">
    <location>
        <begin position="481"/>
        <end position="521"/>
    </location>
</feature>
<reference evidence="3" key="2">
    <citation type="submission" date="2020-01" db="EMBL/GenBank/DDBJ databases">
        <authorList>
            <person name="Korhonen P.K.K."/>
            <person name="Guangxu M.G."/>
            <person name="Wang T.W."/>
            <person name="Stroehlein A.J.S."/>
            <person name="Young N.D."/>
            <person name="Ang C.-S.A."/>
            <person name="Fernando D.W.F."/>
            <person name="Lu H.L."/>
            <person name="Taylor S.T."/>
            <person name="Ehtesham M.E.M."/>
            <person name="Najaraj S.H.N."/>
            <person name="Harsha G.H.G."/>
            <person name="Madugundu A.M."/>
            <person name="Renuse S.R."/>
            <person name="Holt D.H."/>
            <person name="Pandey A.P."/>
            <person name="Papenfuss A.P."/>
            <person name="Gasser R.B.G."/>
            <person name="Fischer K.F."/>
        </authorList>
    </citation>
    <scope>NUCLEOTIDE SEQUENCE</scope>
    <source>
        <strain evidence="3">SSS_KF_BRIS2020</strain>
    </source>
</reference>
<feature type="compositionally biased region" description="Basic and acidic residues" evidence="2">
    <location>
        <begin position="941"/>
        <end position="953"/>
    </location>
</feature>
<reference evidence="5" key="1">
    <citation type="journal article" date="2020" name="PLoS Negl. Trop. Dis.">
        <title>High-quality nuclear genome for Sarcoptes scabiei-A critical resource for a neglected parasite.</title>
        <authorList>
            <person name="Korhonen P.K."/>
            <person name="Gasser R.B."/>
            <person name="Ma G."/>
            <person name="Wang T."/>
            <person name="Stroehlein A.J."/>
            <person name="Young N.D."/>
            <person name="Ang C.S."/>
            <person name="Fernando D.D."/>
            <person name="Lu H.C."/>
            <person name="Taylor S."/>
            <person name="Reynolds S.L."/>
            <person name="Mofiz E."/>
            <person name="Najaraj S.H."/>
            <person name="Gowda H."/>
            <person name="Madugundu A."/>
            <person name="Renuse S."/>
            <person name="Holt D."/>
            <person name="Pandey A."/>
            <person name="Papenfuss A.T."/>
            <person name="Fischer K."/>
        </authorList>
    </citation>
    <scope>NUCLEOTIDE SEQUENCE [LARGE SCALE GENOMIC DNA]</scope>
</reference>
<evidence type="ECO:0000256" key="1">
    <source>
        <dbReference type="SAM" id="Coils"/>
    </source>
</evidence>
<accession>A0A834VEE8</accession>
<evidence type="ECO:0000313" key="3">
    <source>
        <dbReference type="EMBL" id="KAF7494487.1"/>
    </source>
</evidence>
<feature type="compositionally biased region" description="Basic and acidic residues" evidence="2">
    <location>
        <begin position="836"/>
        <end position="846"/>
    </location>
</feature>
<feature type="compositionally biased region" description="Basic and acidic residues" evidence="2">
    <location>
        <begin position="664"/>
        <end position="686"/>
    </location>
</feature>
<feature type="compositionally biased region" description="Basic and acidic residues" evidence="2">
    <location>
        <begin position="595"/>
        <end position="604"/>
    </location>
</feature>
<feature type="compositionally biased region" description="Basic and acidic residues" evidence="2">
    <location>
        <begin position="960"/>
        <end position="977"/>
    </location>
</feature>
<reference evidence="4" key="3">
    <citation type="submission" date="2022-06" db="UniProtKB">
        <authorList>
            <consortium name="EnsemblMetazoa"/>
        </authorList>
    </citation>
    <scope>IDENTIFICATION</scope>
</reference>
<proteinExistence type="predicted"/>
<feature type="region of interest" description="Disordered" evidence="2">
    <location>
        <begin position="1300"/>
        <end position="1324"/>
    </location>
</feature>
<feature type="compositionally biased region" description="Low complexity" evidence="2">
    <location>
        <begin position="980"/>
        <end position="996"/>
    </location>
</feature>
<organism evidence="3">
    <name type="scientific">Sarcoptes scabiei</name>
    <name type="common">Itch mite</name>
    <name type="synonym">Acarus scabiei</name>
    <dbReference type="NCBI Taxonomy" id="52283"/>
    <lineage>
        <taxon>Eukaryota</taxon>
        <taxon>Metazoa</taxon>
        <taxon>Ecdysozoa</taxon>
        <taxon>Arthropoda</taxon>
        <taxon>Chelicerata</taxon>
        <taxon>Arachnida</taxon>
        <taxon>Acari</taxon>
        <taxon>Acariformes</taxon>
        <taxon>Sarcoptiformes</taxon>
        <taxon>Astigmata</taxon>
        <taxon>Psoroptidia</taxon>
        <taxon>Sarcoptoidea</taxon>
        <taxon>Sarcoptidae</taxon>
        <taxon>Sarcoptinae</taxon>
        <taxon>Sarcoptes</taxon>
    </lineage>
</organism>
<feature type="region of interest" description="Disordered" evidence="2">
    <location>
        <begin position="1020"/>
        <end position="1050"/>
    </location>
</feature>
<feature type="region of interest" description="Disordered" evidence="2">
    <location>
        <begin position="104"/>
        <end position="141"/>
    </location>
</feature>
<feature type="region of interest" description="Disordered" evidence="2">
    <location>
        <begin position="364"/>
        <end position="396"/>
    </location>
</feature>
<feature type="compositionally biased region" description="Low complexity" evidence="2">
    <location>
        <begin position="60"/>
        <end position="69"/>
    </location>
</feature>
<gene>
    <name evidence="3" type="ORF">SSS_3209</name>
</gene>
<feature type="compositionally biased region" description="Low complexity" evidence="2">
    <location>
        <begin position="857"/>
        <end position="874"/>
    </location>
</feature>
<keyword evidence="5" id="KW-1185">Reference proteome</keyword>
<feature type="region of interest" description="Disordered" evidence="2">
    <location>
        <begin position="1"/>
        <end position="83"/>
    </location>
</feature>
<dbReference type="EMBL" id="WVUK01000053">
    <property type="protein sequence ID" value="KAF7494487.1"/>
    <property type="molecule type" value="Genomic_DNA"/>
</dbReference>
<feature type="compositionally biased region" description="Basic residues" evidence="2">
    <location>
        <begin position="299"/>
        <end position="322"/>
    </location>
</feature>
<evidence type="ECO:0000313" key="4">
    <source>
        <dbReference type="EnsemblMetazoa" id="KAF7494487.1"/>
    </source>
</evidence>
<feature type="region of interest" description="Disordered" evidence="2">
    <location>
        <begin position="1081"/>
        <end position="1154"/>
    </location>
</feature>
<feature type="region of interest" description="Disordered" evidence="2">
    <location>
        <begin position="664"/>
        <end position="718"/>
    </location>
</feature>
<feature type="coiled-coil region" evidence="1">
    <location>
        <begin position="1207"/>
        <end position="1234"/>
    </location>
</feature>
<dbReference type="EnsemblMetazoa" id="SSS_3209s_mrna">
    <property type="protein sequence ID" value="KAF7494487.1"/>
    <property type="gene ID" value="SSS_3209"/>
</dbReference>
<feature type="compositionally biased region" description="Low complexity" evidence="2">
    <location>
        <begin position="1103"/>
        <end position="1117"/>
    </location>
</feature>
<feature type="region of interest" description="Disordered" evidence="2">
    <location>
        <begin position="828"/>
        <end position="874"/>
    </location>
</feature>
<sequence length="1357" mass="155557">MNVESKMMESIRQTSTTTTTPTSPSSSTSSSSPSTKLMKSNMIENEERNDSVIIADGDDQAAAAAADENGVGGGGGVDFDLDRKRISNKKKSIESDVSSSVSMEPSYSFQSKTREIKSEERRKFSPEIDPKNGQPNSIDRTMVPIGTKKLSSTSELMLDRIKNSKDLISNNLDHETTLKSNEIDIDADVDDDELNQDRNDDQNSILMDVIKEEIKRTFLKVERDRKNQDQLIYQTKEIEERCLKGTMTSRQSAQDYLTNISLSRQFLPNMTQKISTVDRSMDHRECDRPESYGIDVRHQTVKQRKRKAKNKKAKRRRTKRRSRERDEQVKIFDQFQNHLERSEKKIYRVSELYAKVRDEDSLRELLEPKTKESNQSIGSIPDTGHSHDRDDNRIVEDRDDDLDRFAKFYTAKEQRLTLINQGDEQCEYQHESSMVFAKPSNDLIEFLKSFYDENSFDENPTRRKSMGNLAVESLLSDTSEKLWPKSSSSSSRKREKQSDFEQHIESTDLDENDSQSSIKSFPTSVDNLSILERRRKRSPQKSLTITIKSIYYDPIDIRLNESKLSSSMWLEKIVPKSSTKATMVLDPEQQTRSTMESKRNESKLKRNNNNNNNDGGVPKIDSDANNQNDQWERNSNVLRCDEIMAEIILHSLANDDVDLDDVGQKEDRREEKSLNLEQNDHLEAKRSTTKPSKQMESIHNEKSLGKIKKSKSKSIPLESTKFSPKSFVSNTEHPIGLSIQSERTKPIMASKCLFQALKQTEPIDHSIETIDDRIGKVLERPKESIKILAKDYDNSIRNDVIIEKRNIDNNRDEQIESLQIRFDSQSSKSSSIVSSDEEHSERDFENQIKSTPKFIISPKQSSRSESSKLSSFSKSNDIVQLNTDDRFRKKISRSSKSIAKRVVSVPKSKIIPKKLEMKEEHIDKNFGIEEQDLNSKIKSGKSLEKHDEHGKDSDDGETVLGDRMDRSNRIETEDDCLKTSPFPIRSSSPSASSSNRIKSIVENRFDDESAKILGDTMMNKSMGRISSNSSSTTTTSELKNFDSKNSSPILNHRSPLIIDDNLSKTSLADPIQNLISKEKRKLSIKKQSIKTEAKKFDEESDSKSMLPSPSPSSLLSSTIMAILNRENNEKNSPETEKTTSEVKQSERRIVPDESKMDLTKSFANDSDPNQLSSPLLIEKEVERKILSRKNRSGRGESEMDFRELYDRNANEELQKALKREIQQLEKRFTDFYNDQNKFLTASDKIIDLEYRTLPIIIINNENDVDDYRSALIGLEQLKQRQNQHLIRLKQLKEMVNAERTNQSFQQDENKAVDGGQQRKRSQRSEIFDTTKLNSKVPANDVISFDRDRSKSIVTINR</sequence>
<feature type="region of interest" description="Disordered" evidence="2">
    <location>
        <begin position="281"/>
        <end position="326"/>
    </location>
</feature>
<name>A0A834VEE8_SARSC</name>
<feature type="compositionally biased region" description="Basic and acidic residues" evidence="2">
    <location>
        <begin position="496"/>
        <end position="506"/>
    </location>
</feature>
<protein>
    <submittedName>
        <fullName evidence="3 4">Uncharacterized protein</fullName>
    </submittedName>
</protein>
<feature type="compositionally biased region" description="Basic and acidic residues" evidence="2">
    <location>
        <begin position="1126"/>
        <end position="1154"/>
    </location>
</feature>
<dbReference type="OrthoDB" id="10545821at2759"/>
<feature type="compositionally biased region" description="Low complexity" evidence="2">
    <location>
        <begin position="14"/>
        <end position="35"/>
    </location>
</feature>
<keyword evidence="1" id="KW-0175">Coiled coil</keyword>
<feature type="compositionally biased region" description="Basic and acidic residues" evidence="2">
    <location>
        <begin position="384"/>
        <end position="396"/>
    </location>
</feature>
<feature type="compositionally biased region" description="Low complexity" evidence="2">
    <location>
        <begin position="1026"/>
        <end position="1036"/>
    </location>
</feature>
<evidence type="ECO:0000313" key="5">
    <source>
        <dbReference type="Proteomes" id="UP000070412"/>
    </source>
</evidence>
<feature type="region of interest" description="Disordered" evidence="2">
    <location>
        <begin position="581"/>
        <end position="629"/>
    </location>
</feature>
<feature type="compositionally biased region" description="Basic and acidic residues" evidence="2">
    <location>
        <begin position="281"/>
        <end position="298"/>
    </location>
</feature>